<dbReference type="STRING" id="1312852.EG19_04815"/>
<keyword evidence="4" id="KW-1185">Reference proteome</keyword>
<dbReference type="InterPro" id="IPR014048">
    <property type="entry name" value="MethylDNA_cys_MeTrfase_DNA-bd"/>
</dbReference>
<accession>A0A062XRT6</accession>
<dbReference type="PANTHER" id="PTHR42942:SF1">
    <property type="entry name" value="ALKYLTRANSFERASE-LIKE PROTEIN 1"/>
    <property type="match status" value="1"/>
</dbReference>
<keyword evidence="1" id="KW-0227">DNA damage</keyword>
<dbReference type="AlphaFoldDB" id="A0A062XRT6"/>
<dbReference type="InterPro" id="IPR036217">
    <property type="entry name" value="MethylDNA_cys_MeTrfase_DNAb"/>
</dbReference>
<dbReference type="GO" id="GO:0003824">
    <property type="term" value="F:catalytic activity"/>
    <property type="evidence" value="ECO:0007669"/>
    <property type="project" value="InterPro"/>
</dbReference>
<evidence type="ECO:0000256" key="1">
    <source>
        <dbReference type="ARBA" id="ARBA00022763"/>
    </source>
</evidence>
<proteinExistence type="predicted"/>
<dbReference type="GO" id="GO:0006281">
    <property type="term" value="P:DNA repair"/>
    <property type="evidence" value="ECO:0007669"/>
    <property type="project" value="InterPro"/>
</dbReference>
<dbReference type="PANTHER" id="PTHR42942">
    <property type="entry name" value="6-O-METHYLGUANINE DNA METHYLTRANSFERASE"/>
    <property type="match status" value="1"/>
</dbReference>
<dbReference type="EMBL" id="JMFG01000020">
    <property type="protein sequence ID" value="KDA53528.1"/>
    <property type="molecule type" value="Genomic_DNA"/>
</dbReference>
<dbReference type="Proteomes" id="UP000027284">
    <property type="component" value="Unassembled WGS sequence"/>
</dbReference>
<dbReference type="RefSeq" id="WP_053335076.1">
    <property type="nucleotide sequence ID" value="NZ_JMFG01000020.1"/>
</dbReference>
<dbReference type="InterPro" id="IPR052520">
    <property type="entry name" value="ATL_DNA_repair"/>
</dbReference>
<dbReference type="Pfam" id="PF01035">
    <property type="entry name" value="DNA_binding_1"/>
    <property type="match status" value="1"/>
</dbReference>
<dbReference type="SUPFAM" id="SSF46767">
    <property type="entry name" value="Methylated DNA-protein cysteine methyltransferase, C-terminal domain"/>
    <property type="match status" value="1"/>
</dbReference>
<dbReference type="CDD" id="cd06445">
    <property type="entry name" value="ATase"/>
    <property type="match status" value="1"/>
</dbReference>
<dbReference type="Gene3D" id="1.10.10.10">
    <property type="entry name" value="Winged helix-like DNA-binding domain superfamily/Winged helix DNA-binding domain"/>
    <property type="match status" value="1"/>
</dbReference>
<sequence>MAKRGNRLHGDVAELSAFQLVYRLVRQIPPGRVLTYGQISARLGHLLSPAAVGWALHVCPADVPWHRVVNAQGRCSTERLPDFPPGLQRRLLEAEGVVFDPQGRLDLAYYAWDGGAGASFDDGKERQGP</sequence>
<evidence type="ECO:0000259" key="2">
    <source>
        <dbReference type="Pfam" id="PF01035"/>
    </source>
</evidence>
<feature type="domain" description="Methylated-DNA-[protein]-cysteine S-methyltransferase DNA binding" evidence="2">
    <location>
        <begin position="19"/>
        <end position="97"/>
    </location>
</feature>
<comment type="caution">
    <text evidence="3">The sequence shown here is derived from an EMBL/GenBank/DDBJ whole genome shotgun (WGS) entry which is preliminary data.</text>
</comment>
<organism evidence="3 4">
    <name type="scientific">Thermoanaerobaculum aquaticum</name>
    <dbReference type="NCBI Taxonomy" id="1312852"/>
    <lineage>
        <taxon>Bacteria</taxon>
        <taxon>Pseudomonadati</taxon>
        <taxon>Acidobacteriota</taxon>
        <taxon>Thermoanaerobaculia</taxon>
        <taxon>Thermoanaerobaculales</taxon>
        <taxon>Thermoanaerobaculaceae</taxon>
        <taxon>Thermoanaerobaculum</taxon>
    </lineage>
</organism>
<name>A0A062XRT6_9BACT</name>
<dbReference type="OrthoDB" id="9789813at2"/>
<dbReference type="InterPro" id="IPR036388">
    <property type="entry name" value="WH-like_DNA-bd_sf"/>
</dbReference>
<gene>
    <name evidence="3" type="ORF">EG19_04815</name>
</gene>
<protein>
    <recommendedName>
        <fullName evidence="2">Methylated-DNA-[protein]-cysteine S-methyltransferase DNA binding domain-containing protein</fullName>
    </recommendedName>
</protein>
<reference evidence="3 4" key="1">
    <citation type="submission" date="2014-04" db="EMBL/GenBank/DDBJ databases">
        <title>The Genome Sequence of Thermoanaerobaculum aquaticum MP-01, The First Cultivated Group 23 Acidobacterium.</title>
        <authorList>
            <person name="Stamps B.W."/>
            <person name="Losey N.A."/>
            <person name="Lawson P.A."/>
            <person name="Stevenson B.S."/>
        </authorList>
    </citation>
    <scope>NUCLEOTIDE SEQUENCE [LARGE SCALE GENOMIC DNA]</scope>
    <source>
        <strain evidence="3 4">MP-01</strain>
    </source>
</reference>
<evidence type="ECO:0000313" key="3">
    <source>
        <dbReference type="EMBL" id="KDA53528.1"/>
    </source>
</evidence>
<evidence type="ECO:0000313" key="4">
    <source>
        <dbReference type="Proteomes" id="UP000027284"/>
    </source>
</evidence>